<evidence type="ECO:0000259" key="3">
    <source>
        <dbReference type="Pfam" id="PF13439"/>
    </source>
</evidence>
<dbReference type="CDD" id="cd03801">
    <property type="entry name" value="GT4_PimA-like"/>
    <property type="match status" value="1"/>
</dbReference>
<organism evidence="4 5">
    <name type="scientific">Microbacterium invictum</name>
    <dbReference type="NCBI Taxonomy" id="515415"/>
    <lineage>
        <taxon>Bacteria</taxon>
        <taxon>Bacillati</taxon>
        <taxon>Actinomycetota</taxon>
        <taxon>Actinomycetes</taxon>
        <taxon>Micrococcales</taxon>
        <taxon>Microbacteriaceae</taxon>
        <taxon>Microbacterium</taxon>
    </lineage>
</organism>
<proteinExistence type="predicted"/>
<dbReference type="GO" id="GO:0009011">
    <property type="term" value="F:alpha-1,4-glucan glucosyltransferase (ADP-glucose donor) activity"/>
    <property type="evidence" value="ECO:0007669"/>
    <property type="project" value="UniProtKB-EC"/>
</dbReference>
<dbReference type="Gene3D" id="3.40.50.2000">
    <property type="entry name" value="Glycogen Phosphorylase B"/>
    <property type="match status" value="2"/>
</dbReference>
<sequence>MRVDIISKEYPPEIYGGAGVHVTELVRALRERMDVEVRAFGGPREEAATTSYGVPAELAGANAAIQTLGTDLTIVGDVAGADVVHSHTWYANFAGHLASLLHGIPHIVTAHSLEPLRPWKAEQLGGGYAVSGYIEKTAYEGAAAIVAVSDGMRRDILRSYPALDPEKVRVIHNGIDTQAWRPVDDPAVLERYGIDPSRPSIVFVGRITRQKGLPYFLRAVERLPEGVQVILCAGAPDTPEIMAEVQGLVRSLQSTREGVVWIDEFLPRDELCALNSVATTFVCPSIYEPLGIVNLEAMACGAAVVATATGGIPEVVVDGVTGRLVPIEQVQDGTGTPLDPDTFIADLAEALTEVVSDPERARAYGAAGRERAATHFSWSAIADATAALYREVTASGR</sequence>
<evidence type="ECO:0000256" key="1">
    <source>
        <dbReference type="ARBA" id="ARBA00022676"/>
    </source>
</evidence>
<dbReference type="SUPFAM" id="SSF53756">
    <property type="entry name" value="UDP-Glycosyltransferase/glycogen phosphorylase"/>
    <property type="match status" value="1"/>
</dbReference>
<protein>
    <submittedName>
        <fullName evidence="4">Starch synthase</fullName>
        <ecNumber evidence="4">2.4.1.21</ecNumber>
    </submittedName>
</protein>
<evidence type="ECO:0000313" key="4">
    <source>
        <dbReference type="EMBL" id="MBB4139280.1"/>
    </source>
</evidence>
<dbReference type="NCBIfam" id="TIGR02149">
    <property type="entry name" value="glgA_Coryne"/>
    <property type="match status" value="1"/>
</dbReference>
<dbReference type="EC" id="2.4.1.21" evidence="4"/>
<name>A0AA40SN34_9MICO</name>
<keyword evidence="1 4" id="KW-0328">Glycosyltransferase</keyword>
<gene>
    <name evidence="4" type="ORF">BKA10_001074</name>
</gene>
<keyword evidence="5" id="KW-1185">Reference proteome</keyword>
<evidence type="ECO:0000313" key="5">
    <source>
        <dbReference type="Proteomes" id="UP000549113"/>
    </source>
</evidence>
<dbReference type="PANTHER" id="PTHR12526">
    <property type="entry name" value="GLYCOSYLTRANSFERASE"/>
    <property type="match status" value="1"/>
</dbReference>
<dbReference type="Pfam" id="PF13439">
    <property type="entry name" value="Glyco_transf_4"/>
    <property type="match status" value="1"/>
</dbReference>
<evidence type="ECO:0000256" key="2">
    <source>
        <dbReference type="ARBA" id="ARBA00022679"/>
    </source>
</evidence>
<feature type="domain" description="Glycosyltransferase subfamily 4-like N-terminal" evidence="3">
    <location>
        <begin position="15"/>
        <end position="178"/>
    </location>
</feature>
<dbReference type="Proteomes" id="UP000549113">
    <property type="component" value="Unassembled WGS sequence"/>
</dbReference>
<dbReference type="InterPro" id="IPR028098">
    <property type="entry name" value="Glyco_trans_4-like_N"/>
</dbReference>
<dbReference type="GO" id="GO:0009250">
    <property type="term" value="P:glucan biosynthetic process"/>
    <property type="evidence" value="ECO:0007669"/>
    <property type="project" value="InterPro"/>
</dbReference>
<accession>A0AA40SN34</accession>
<dbReference type="PANTHER" id="PTHR12526:SF590">
    <property type="entry name" value="ALPHA-MALTOSE-1-PHOSPHATE SYNTHASE"/>
    <property type="match status" value="1"/>
</dbReference>
<reference evidence="4 5" key="1">
    <citation type="submission" date="2020-08" db="EMBL/GenBank/DDBJ databases">
        <title>Sequencing the genomes of 1000 actinobacteria strains.</title>
        <authorList>
            <person name="Klenk H.-P."/>
        </authorList>
    </citation>
    <scope>NUCLEOTIDE SEQUENCE [LARGE SCALE GENOMIC DNA]</scope>
    <source>
        <strain evidence="4 5">DSM 19600</strain>
    </source>
</reference>
<keyword evidence="2 4" id="KW-0808">Transferase</keyword>
<dbReference type="Pfam" id="PF13692">
    <property type="entry name" value="Glyco_trans_1_4"/>
    <property type="match status" value="1"/>
</dbReference>
<dbReference type="AlphaFoldDB" id="A0AA40SN34"/>
<comment type="caution">
    <text evidence="4">The sequence shown here is derived from an EMBL/GenBank/DDBJ whole genome shotgun (WGS) entry which is preliminary data.</text>
</comment>
<dbReference type="EMBL" id="JACIFH010000001">
    <property type="protein sequence ID" value="MBB4139280.1"/>
    <property type="molecule type" value="Genomic_DNA"/>
</dbReference>
<dbReference type="RefSeq" id="WP_183498960.1">
    <property type="nucleotide sequence ID" value="NZ_BAABCO010000001.1"/>
</dbReference>
<dbReference type="InterPro" id="IPR011875">
    <property type="entry name" value="M1P_synthase"/>
</dbReference>